<keyword evidence="5" id="KW-1185">Reference proteome</keyword>
<feature type="domain" description="Fatty acid desaturase" evidence="2">
    <location>
        <begin position="76"/>
        <end position="319"/>
    </location>
</feature>
<protein>
    <recommendedName>
        <fullName evidence="2">Fatty acid desaturase domain-containing protein</fullName>
    </recommendedName>
</protein>
<accession>A0A815RBN1</accession>
<dbReference type="InterPro" id="IPR005804">
    <property type="entry name" value="FA_desaturase_dom"/>
</dbReference>
<keyword evidence="1" id="KW-0472">Membrane</keyword>
<proteinExistence type="predicted"/>
<dbReference type="Proteomes" id="UP000663828">
    <property type="component" value="Unassembled WGS sequence"/>
</dbReference>
<evidence type="ECO:0000313" key="5">
    <source>
        <dbReference type="Proteomes" id="UP000663828"/>
    </source>
</evidence>
<dbReference type="AlphaFoldDB" id="A0A815RBN1"/>
<reference evidence="3" key="1">
    <citation type="submission" date="2021-02" db="EMBL/GenBank/DDBJ databases">
        <authorList>
            <person name="Nowell W R."/>
        </authorList>
    </citation>
    <scope>NUCLEOTIDE SEQUENCE</scope>
</reference>
<evidence type="ECO:0000313" key="4">
    <source>
        <dbReference type="EMBL" id="CAF1489727.1"/>
    </source>
</evidence>
<keyword evidence="1" id="KW-0812">Transmembrane</keyword>
<name>A0A815RBN1_ADIRI</name>
<comment type="caution">
    <text evidence="3">The sequence shown here is derived from an EMBL/GenBank/DDBJ whole genome shotgun (WGS) entry which is preliminary data.</text>
</comment>
<dbReference type="EMBL" id="CAJNOR010004096">
    <property type="protein sequence ID" value="CAF1474830.1"/>
    <property type="molecule type" value="Genomic_DNA"/>
</dbReference>
<dbReference type="Pfam" id="PF00487">
    <property type="entry name" value="FA_desaturase"/>
    <property type="match status" value="1"/>
</dbReference>
<sequence>MVYTIASGNCESTVQRTARLDSDEQNEAYVPYLKLSHDEMVRLRLHNTLINAVIVTYMVGGYVAALYLIMCMNSLLILIAATILLMHTMIVALTLTHECSHSCIAQSTWLNHVVGEITLVISGALYVPFTELQRQHNEHHAVQVGIDSYQVSHILSTWPHWLQILILPLEACYIPVLSFISWWRTLIVPLYVHKYQHLRKRIVIVFVLRHTFFYTMWCIRPISLVCYFAAHVLFIDVMRVYDAYHHTFQIVSRGTLPPKHDPDYEQQTTYSTVFGRNTLTRRIMDMIFLNYGYHNAHHRYPRVPWHRLQELDAIMYPKSNGHIIRLPGALKEYHRRRIDRITQKRGDSFGKPKLNPAKDADSLLINNYIGVVMNISSLVLDVGDYSMERH</sequence>
<keyword evidence="1" id="KW-1133">Transmembrane helix</keyword>
<gene>
    <name evidence="4" type="ORF">EDS130_LOCUS41949</name>
    <name evidence="3" type="ORF">XAT740_LOCUS38195</name>
</gene>
<evidence type="ECO:0000259" key="2">
    <source>
        <dbReference type="Pfam" id="PF00487"/>
    </source>
</evidence>
<feature type="transmembrane region" description="Helical" evidence="1">
    <location>
        <begin position="203"/>
        <end position="230"/>
    </location>
</feature>
<dbReference type="OrthoDB" id="10267652at2759"/>
<dbReference type="Proteomes" id="UP000663852">
    <property type="component" value="Unassembled WGS sequence"/>
</dbReference>
<dbReference type="EMBL" id="CAJNOJ010000581">
    <property type="protein sequence ID" value="CAF1489727.1"/>
    <property type="molecule type" value="Genomic_DNA"/>
</dbReference>
<feature type="transmembrane region" description="Helical" evidence="1">
    <location>
        <begin position="49"/>
        <end position="69"/>
    </location>
</feature>
<evidence type="ECO:0000256" key="1">
    <source>
        <dbReference type="SAM" id="Phobius"/>
    </source>
</evidence>
<feature type="transmembrane region" description="Helical" evidence="1">
    <location>
        <begin position="161"/>
        <end position="183"/>
    </location>
</feature>
<dbReference type="GO" id="GO:0006629">
    <property type="term" value="P:lipid metabolic process"/>
    <property type="evidence" value="ECO:0007669"/>
    <property type="project" value="InterPro"/>
</dbReference>
<organism evidence="3 5">
    <name type="scientific">Adineta ricciae</name>
    <name type="common">Rotifer</name>
    <dbReference type="NCBI Taxonomy" id="249248"/>
    <lineage>
        <taxon>Eukaryota</taxon>
        <taxon>Metazoa</taxon>
        <taxon>Spiralia</taxon>
        <taxon>Gnathifera</taxon>
        <taxon>Rotifera</taxon>
        <taxon>Eurotatoria</taxon>
        <taxon>Bdelloidea</taxon>
        <taxon>Adinetida</taxon>
        <taxon>Adinetidae</taxon>
        <taxon>Adineta</taxon>
    </lineage>
</organism>
<evidence type="ECO:0000313" key="3">
    <source>
        <dbReference type="EMBL" id="CAF1474830.1"/>
    </source>
</evidence>
<feature type="transmembrane region" description="Helical" evidence="1">
    <location>
        <begin position="108"/>
        <end position="129"/>
    </location>
</feature>
<feature type="transmembrane region" description="Helical" evidence="1">
    <location>
        <begin position="75"/>
        <end position="96"/>
    </location>
</feature>